<dbReference type="Proteomes" id="UP000785679">
    <property type="component" value="Unassembled WGS sequence"/>
</dbReference>
<dbReference type="EMBL" id="RRYP01029798">
    <property type="protein sequence ID" value="TNV71439.1"/>
    <property type="molecule type" value="Genomic_DNA"/>
</dbReference>
<organism evidence="1 2">
    <name type="scientific">Halteria grandinella</name>
    <dbReference type="NCBI Taxonomy" id="5974"/>
    <lineage>
        <taxon>Eukaryota</taxon>
        <taxon>Sar</taxon>
        <taxon>Alveolata</taxon>
        <taxon>Ciliophora</taxon>
        <taxon>Intramacronucleata</taxon>
        <taxon>Spirotrichea</taxon>
        <taxon>Stichotrichia</taxon>
        <taxon>Sporadotrichida</taxon>
        <taxon>Halteriidae</taxon>
        <taxon>Halteria</taxon>
    </lineage>
</organism>
<protein>
    <submittedName>
        <fullName evidence="1">Uncharacterized protein</fullName>
    </submittedName>
</protein>
<name>A0A8J8NAT5_HALGN</name>
<comment type="caution">
    <text evidence="1">The sequence shown here is derived from an EMBL/GenBank/DDBJ whole genome shotgun (WGS) entry which is preliminary data.</text>
</comment>
<evidence type="ECO:0000313" key="1">
    <source>
        <dbReference type="EMBL" id="TNV71439.1"/>
    </source>
</evidence>
<accession>A0A8J8NAT5</accession>
<keyword evidence="2" id="KW-1185">Reference proteome</keyword>
<proteinExistence type="predicted"/>
<sequence length="111" mass="12618">MSESRSIRSMGEFGGPKQLLQYLKSDIDGTSSQQSVRTGIEVSSDRCEMTSRLYSPGMEPIPLESWIQLPNTANWLKIGGNIKFNRIEYLLAEESKATQQLPHFPDIRKDR</sequence>
<evidence type="ECO:0000313" key="2">
    <source>
        <dbReference type="Proteomes" id="UP000785679"/>
    </source>
</evidence>
<gene>
    <name evidence="1" type="ORF">FGO68_gene13301</name>
</gene>
<dbReference type="AlphaFoldDB" id="A0A8J8NAT5"/>
<reference evidence="1" key="1">
    <citation type="submission" date="2019-06" db="EMBL/GenBank/DDBJ databases">
        <authorList>
            <person name="Zheng W."/>
        </authorList>
    </citation>
    <scope>NUCLEOTIDE SEQUENCE</scope>
    <source>
        <strain evidence="1">QDHG01</strain>
    </source>
</reference>